<feature type="region of interest" description="Disordered" evidence="1">
    <location>
        <begin position="1"/>
        <end position="72"/>
    </location>
</feature>
<evidence type="ECO:0000256" key="1">
    <source>
        <dbReference type="SAM" id="MobiDB-lite"/>
    </source>
</evidence>
<sequence length="72" mass="7542">VVKIPGTDGDHCHPQMDEEISGPGAGARRAANHAGAQASVRRESQKPGPPSAPRGRCHPAPQKTEAPFVRRG</sequence>
<reference evidence="2" key="1">
    <citation type="submission" date="2014-05" db="EMBL/GenBank/DDBJ databases">
        <title>The transcriptome of the halophilic microalga Tetraselmis sp. GSL018 isolated from the Great Salt Lake, Utah.</title>
        <authorList>
            <person name="Jinkerson R.E."/>
            <person name="D'Adamo S."/>
            <person name="Posewitz M.C."/>
        </authorList>
    </citation>
    <scope>NUCLEOTIDE SEQUENCE</scope>
    <source>
        <strain evidence="2">GSL018</strain>
    </source>
</reference>
<evidence type="ECO:0000313" key="2">
    <source>
        <dbReference type="EMBL" id="JAC60413.1"/>
    </source>
</evidence>
<gene>
    <name evidence="2" type="ORF">TSPGSL018_29025</name>
</gene>
<feature type="non-terminal residue" evidence="2">
    <location>
        <position position="1"/>
    </location>
</feature>
<dbReference type="AlphaFoldDB" id="A0A061QKZ4"/>
<feature type="compositionally biased region" description="Low complexity" evidence="1">
    <location>
        <begin position="26"/>
        <end position="38"/>
    </location>
</feature>
<feature type="non-terminal residue" evidence="2">
    <location>
        <position position="72"/>
    </location>
</feature>
<accession>A0A061QKZ4</accession>
<proteinExistence type="predicted"/>
<name>A0A061QKZ4_9CHLO</name>
<dbReference type="EMBL" id="GBEZ01026833">
    <property type="protein sequence ID" value="JAC60413.1"/>
    <property type="molecule type" value="Transcribed_RNA"/>
</dbReference>
<protein>
    <submittedName>
        <fullName evidence="2">Uncharacterized protein</fullName>
    </submittedName>
</protein>
<organism evidence="2">
    <name type="scientific">Tetraselmis sp. GSL018</name>
    <dbReference type="NCBI Taxonomy" id="582737"/>
    <lineage>
        <taxon>Eukaryota</taxon>
        <taxon>Viridiplantae</taxon>
        <taxon>Chlorophyta</taxon>
        <taxon>core chlorophytes</taxon>
        <taxon>Chlorodendrophyceae</taxon>
        <taxon>Chlorodendrales</taxon>
        <taxon>Chlorodendraceae</taxon>
        <taxon>Tetraselmis</taxon>
    </lineage>
</organism>